<evidence type="ECO:0000313" key="9">
    <source>
        <dbReference type="Proteomes" id="UP001623330"/>
    </source>
</evidence>
<keyword evidence="3 6" id="KW-0808">Transferase</keyword>
<comment type="subcellular location">
    <subcellularLocation>
        <location evidence="6">Cytoplasm</location>
    </subcellularLocation>
    <subcellularLocation>
        <location evidence="6">Nucleus</location>
    </subcellularLocation>
</comment>
<keyword evidence="2 6" id="KW-0489">Methyltransferase</keyword>
<sequence>MSDMHRLLTFPERPVSGAYLESLGRFLSAGVPATYTLEQVAEFERSERGESLPEEVEEASNTTPLHILARSLPQDLTAEEEDVVLKMMDMLFEYGAGWNFIDYEDKTVGDLILENNGQNRQSSLYQRVVEAGVSAELLLRKLNGGEVEFIDEGELLQAGECYPNAQPEPEQRVEVEVEPELKDNDAVQDENATAADPETYLRTKLKYTDDALITEENKDGVMMEWETDIMKLAADTLVSTTKNPSEAVVLNIGFGMGIIDTFLQKSKPKMHYICEAHPDVLSKMKEDGWYEKENVIILEGKWQDSLNKLLDEGTVFFDGIYYDTFSEHYEDMLDLYDVIVGLIKPDGIFSFFNGLGADRQLCYDVYKKIVEVDVAMYGMKCEYETISLSDKLPNWKDVKRSYYNCDYYYHPKISFA</sequence>
<keyword evidence="1 6" id="KW-0963">Cytoplasm</keyword>
<dbReference type="PROSITE" id="PS51559">
    <property type="entry name" value="SAM_RMT2"/>
    <property type="match status" value="1"/>
</dbReference>
<accession>A0ABR4NZH3</accession>
<evidence type="ECO:0000256" key="1">
    <source>
        <dbReference type="ARBA" id="ARBA00022490"/>
    </source>
</evidence>
<dbReference type="PANTHER" id="PTHR32379">
    <property type="entry name" value="GUANIDINOACETATE N-METHYLTRANSFERASE"/>
    <property type="match status" value="1"/>
</dbReference>
<comment type="similarity">
    <text evidence="6">Belongs to the class I-like SAM-binding methyltransferase superfamily. RMT2 methyltransferase family.</text>
</comment>
<keyword evidence="4" id="KW-0949">S-adenosyl-L-methionine</keyword>
<comment type="subunit">
    <text evidence="6">Monomer.</text>
</comment>
<dbReference type="InterPro" id="IPR026480">
    <property type="entry name" value="RMT2_dom"/>
</dbReference>
<keyword evidence="5 6" id="KW-0539">Nucleus</keyword>
<evidence type="ECO:0000256" key="4">
    <source>
        <dbReference type="ARBA" id="ARBA00022691"/>
    </source>
</evidence>
<dbReference type="EMBL" id="JBEVYD010000003">
    <property type="protein sequence ID" value="KAL3234577.1"/>
    <property type="molecule type" value="Genomic_DNA"/>
</dbReference>
<proteinExistence type="inferred from homology"/>
<dbReference type="SUPFAM" id="SSF53335">
    <property type="entry name" value="S-adenosyl-L-methionine-dependent methyltransferases"/>
    <property type="match status" value="1"/>
</dbReference>
<organism evidence="8 9">
    <name type="scientific">Nakaseomyces bracarensis</name>
    <dbReference type="NCBI Taxonomy" id="273131"/>
    <lineage>
        <taxon>Eukaryota</taxon>
        <taxon>Fungi</taxon>
        <taxon>Dikarya</taxon>
        <taxon>Ascomycota</taxon>
        <taxon>Saccharomycotina</taxon>
        <taxon>Saccharomycetes</taxon>
        <taxon>Saccharomycetales</taxon>
        <taxon>Saccharomycetaceae</taxon>
        <taxon>Nakaseomyces</taxon>
    </lineage>
</organism>
<dbReference type="PANTHER" id="PTHR32379:SF1">
    <property type="entry name" value="GUANIDINOACETATE N-METHYLTRANSFERASE"/>
    <property type="match status" value="1"/>
</dbReference>
<feature type="domain" description="RMT2" evidence="7">
    <location>
        <begin position="191"/>
        <end position="416"/>
    </location>
</feature>
<evidence type="ECO:0000256" key="2">
    <source>
        <dbReference type="ARBA" id="ARBA00022603"/>
    </source>
</evidence>
<evidence type="ECO:0000259" key="7">
    <source>
        <dbReference type="PROSITE" id="PS51559"/>
    </source>
</evidence>
<evidence type="ECO:0000256" key="6">
    <source>
        <dbReference type="PIRNR" id="PIRNR038148"/>
    </source>
</evidence>
<dbReference type="CDD" id="cd02440">
    <property type="entry name" value="AdoMet_MTases"/>
    <property type="match status" value="1"/>
</dbReference>
<dbReference type="Proteomes" id="UP001623330">
    <property type="component" value="Unassembled WGS sequence"/>
</dbReference>
<comment type="caution">
    <text evidence="8">The sequence shown here is derived from an EMBL/GenBank/DDBJ whole genome shotgun (WGS) entry which is preliminary data.</text>
</comment>
<dbReference type="InterPro" id="IPR029063">
    <property type="entry name" value="SAM-dependent_MTases_sf"/>
</dbReference>
<evidence type="ECO:0000256" key="3">
    <source>
        <dbReference type="ARBA" id="ARBA00022679"/>
    </source>
</evidence>
<evidence type="ECO:0000313" key="8">
    <source>
        <dbReference type="EMBL" id="KAL3234577.1"/>
    </source>
</evidence>
<protein>
    <recommendedName>
        <fullName evidence="6">Arginine N-methyltransferase 2</fullName>
        <ecNumber evidence="6">2.1.1.-</ecNumber>
    </recommendedName>
</protein>
<comment type="function">
    <text evidence="6">S-adenosyl-L-methionine-dependent protein-arginine N-methyltransferase that methylates the delta-nitrogen atom of arginine residues to form N5-methylarginine (type IV) in target proteins. Monomethylates ribosomal protein L12.</text>
</comment>
<dbReference type="InterPro" id="IPR017408">
    <property type="entry name" value="Arginine_N-MeTrfase_2"/>
</dbReference>
<evidence type="ECO:0000256" key="5">
    <source>
        <dbReference type="ARBA" id="ARBA00023242"/>
    </source>
</evidence>
<gene>
    <name evidence="8" type="ORF">RNJ44_03339</name>
</gene>
<name>A0ABR4NZH3_9SACH</name>
<dbReference type="EC" id="2.1.1.-" evidence="6"/>
<dbReference type="InterPro" id="IPR051038">
    <property type="entry name" value="RMT2/GAMT_Mtase"/>
</dbReference>
<dbReference type="PIRSF" id="PIRSF038148">
    <property type="entry name" value="Arginine_N-mtfrase-2"/>
    <property type="match status" value="1"/>
</dbReference>
<dbReference type="Gene3D" id="3.40.50.150">
    <property type="entry name" value="Vaccinia Virus protein VP39"/>
    <property type="match status" value="1"/>
</dbReference>
<keyword evidence="9" id="KW-1185">Reference proteome</keyword>
<reference evidence="8 9" key="1">
    <citation type="submission" date="2024-05" db="EMBL/GenBank/DDBJ databases">
        <title>Long read based assembly of the Candida bracarensis genome reveals expanded adhesin content.</title>
        <authorList>
            <person name="Marcet-Houben M."/>
            <person name="Ksiezopolska E."/>
            <person name="Gabaldon T."/>
        </authorList>
    </citation>
    <scope>NUCLEOTIDE SEQUENCE [LARGE SCALE GENOMIC DNA]</scope>
    <source>
        <strain evidence="8 9">CBM6</strain>
    </source>
</reference>